<dbReference type="FunFam" id="2.10.109.10:FF:000001">
    <property type="entry name" value="LexA repressor"/>
    <property type="match status" value="1"/>
</dbReference>
<evidence type="ECO:0000256" key="5">
    <source>
        <dbReference type="ARBA" id="ARBA00022801"/>
    </source>
</evidence>
<dbReference type="Proteomes" id="UP000051679">
    <property type="component" value="Unassembled WGS sequence"/>
</dbReference>
<evidence type="ECO:0000256" key="13">
    <source>
        <dbReference type="RuleBase" id="RU003991"/>
    </source>
</evidence>
<dbReference type="Pfam" id="PF01726">
    <property type="entry name" value="LexA_DNA_bind"/>
    <property type="match status" value="1"/>
</dbReference>
<evidence type="ECO:0000256" key="12">
    <source>
        <dbReference type="HAMAP-Rule" id="MF_00015"/>
    </source>
</evidence>
<keyword evidence="9 12" id="KW-0804">Transcription</keyword>
<feature type="domain" description="Peptidase S24/S26A/S26B/S26C" evidence="14">
    <location>
        <begin position="87"/>
        <end position="201"/>
    </location>
</feature>
<dbReference type="PANTHER" id="PTHR33516:SF2">
    <property type="entry name" value="LEXA REPRESSOR-RELATED"/>
    <property type="match status" value="1"/>
</dbReference>
<dbReference type="InterPro" id="IPR050077">
    <property type="entry name" value="LexA_repressor"/>
</dbReference>
<keyword evidence="8 12" id="KW-0238">DNA-binding</keyword>
<dbReference type="PRINTS" id="PR00726">
    <property type="entry name" value="LEXASERPTASE"/>
</dbReference>
<comment type="caution">
    <text evidence="16">The sequence shown here is derived from an EMBL/GenBank/DDBJ whole genome shotgun (WGS) entry which is preliminary data.</text>
</comment>
<dbReference type="InterPro" id="IPR036390">
    <property type="entry name" value="WH_DNA-bd_sf"/>
</dbReference>
<protein>
    <recommendedName>
        <fullName evidence="12">LexA repressor</fullName>
        <ecNumber evidence="12">3.4.21.88</ecNumber>
    </recommendedName>
</protein>
<dbReference type="GO" id="GO:0009432">
    <property type="term" value="P:SOS response"/>
    <property type="evidence" value="ECO:0007669"/>
    <property type="project" value="UniProtKB-UniRule"/>
</dbReference>
<evidence type="ECO:0000256" key="6">
    <source>
        <dbReference type="ARBA" id="ARBA00022813"/>
    </source>
</evidence>
<evidence type="ECO:0000313" key="16">
    <source>
        <dbReference type="EMBL" id="KRM56208.1"/>
    </source>
</evidence>
<keyword evidence="6 12" id="KW-0068">Autocatalytic cleavage</keyword>
<sequence length="209" mass="23104">MPNEKTKARWTQILTTIHDGIEDRGFPPTVREIGAAVGLSSSSTVAVYLEKMQAAGLIAKDPAKPRTLELTAAGLEYIGVREQLGIPVVGTVAAGIPITAEQNIEDYFPVPTGLNYDEEDLFMLRVQGSSMIKIGILNGDLLIIKKQHEAENGQIVVAMTEDIEATVKRFYRENGRVRLHPENDDMEDMYFDTVTILGLVVGLYREDLE</sequence>
<dbReference type="InterPro" id="IPR006200">
    <property type="entry name" value="LexA"/>
</dbReference>
<name>A0A0R1ZMC7_9LACO</name>
<dbReference type="InterPro" id="IPR015927">
    <property type="entry name" value="Peptidase_S24_S26A/B/C"/>
</dbReference>
<evidence type="ECO:0000256" key="9">
    <source>
        <dbReference type="ARBA" id="ARBA00023163"/>
    </source>
</evidence>
<feature type="site" description="Cleavage; by autolysis" evidence="12">
    <location>
        <begin position="94"/>
        <end position="95"/>
    </location>
</feature>
<dbReference type="InterPro" id="IPR006199">
    <property type="entry name" value="LexA_DNA-bd_dom"/>
</dbReference>
<keyword evidence="4 12" id="KW-0227">DNA damage</keyword>
<dbReference type="Pfam" id="PF00717">
    <property type="entry name" value="Peptidase_S24"/>
    <property type="match status" value="1"/>
</dbReference>
<evidence type="ECO:0000259" key="14">
    <source>
        <dbReference type="Pfam" id="PF00717"/>
    </source>
</evidence>
<dbReference type="AlphaFoldDB" id="A0A0R1ZMC7"/>
<dbReference type="NCBIfam" id="TIGR00498">
    <property type="entry name" value="lexA"/>
    <property type="match status" value="1"/>
</dbReference>
<dbReference type="PATRIC" id="fig|1291052.5.peg.191"/>
<dbReference type="GO" id="GO:0006508">
    <property type="term" value="P:proteolysis"/>
    <property type="evidence" value="ECO:0007669"/>
    <property type="project" value="InterPro"/>
</dbReference>
<evidence type="ECO:0000256" key="8">
    <source>
        <dbReference type="ARBA" id="ARBA00023125"/>
    </source>
</evidence>
<comment type="function">
    <text evidence="12">Represses a number of genes involved in the response to DNA damage (SOS response), including recA and lexA. In the presence of single-stranded DNA, RecA interacts with LexA causing an autocatalytic cleavage which disrupts the DNA-binding part of LexA, leading to derepression of the SOS regulon and eventually DNA repair.</text>
</comment>
<comment type="catalytic activity">
    <reaction evidence="12">
        <text>Hydrolysis of Ala-|-Gly bond in repressor LexA.</text>
        <dbReference type="EC" id="3.4.21.88"/>
    </reaction>
</comment>
<evidence type="ECO:0000259" key="15">
    <source>
        <dbReference type="Pfam" id="PF01726"/>
    </source>
</evidence>
<comment type="similarity">
    <text evidence="1 12 13">Belongs to the peptidase S24 family.</text>
</comment>
<dbReference type="SUPFAM" id="SSF51306">
    <property type="entry name" value="LexA/Signal peptidase"/>
    <property type="match status" value="1"/>
</dbReference>
<keyword evidence="5 12" id="KW-0378">Hydrolase</keyword>
<feature type="domain" description="LexA repressor DNA-binding" evidence="15">
    <location>
        <begin position="9"/>
        <end position="67"/>
    </location>
</feature>
<keyword evidence="7 12" id="KW-0805">Transcription regulation</keyword>
<keyword evidence="17" id="KW-1185">Reference proteome</keyword>
<dbReference type="Gene3D" id="2.10.109.10">
    <property type="entry name" value="Umud Fragment, subunit A"/>
    <property type="match status" value="1"/>
</dbReference>
<comment type="subunit">
    <text evidence="12">Homodimer.</text>
</comment>
<reference evidence="16 17" key="1">
    <citation type="journal article" date="2015" name="Genome Announc.">
        <title>Expanding the biotechnology potential of lactobacilli through comparative genomics of 213 strains and associated genera.</title>
        <authorList>
            <person name="Sun Z."/>
            <person name="Harris H.M."/>
            <person name="McCann A."/>
            <person name="Guo C."/>
            <person name="Argimon S."/>
            <person name="Zhang W."/>
            <person name="Yang X."/>
            <person name="Jeffery I.B."/>
            <person name="Cooney J.C."/>
            <person name="Kagawa T.F."/>
            <person name="Liu W."/>
            <person name="Song Y."/>
            <person name="Salvetti E."/>
            <person name="Wrobel A."/>
            <person name="Rasinkangas P."/>
            <person name="Parkhill J."/>
            <person name="Rea M.C."/>
            <person name="O'Sullivan O."/>
            <person name="Ritari J."/>
            <person name="Douillard F.P."/>
            <person name="Paul Ross R."/>
            <person name="Yang R."/>
            <person name="Briner A.E."/>
            <person name="Felis G.E."/>
            <person name="de Vos W.M."/>
            <person name="Barrangou R."/>
            <person name="Klaenhammer T.R."/>
            <person name="Caufield P.W."/>
            <person name="Cui Y."/>
            <person name="Zhang H."/>
            <person name="O'Toole P.W."/>
        </authorList>
    </citation>
    <scope>NUCLEOTIDE SEQUENCE [LARGE SCALE GENOMIC DNA]</scope>
    <source>
        <strain evidence="16 17">DSM 20505</strain>
    </source>
</reference>
<proteinExistence type="inferred from homology"/>
<dbReference type="GO" id="GO:0003677">
    <property type="term" value="F:DNA binding"/>
    <property type="evidence" value="ECO:0007669"/>
    <property type="project" value="UniProtKB-UniRule"/>
</dbReference>
<dbReference type="GO" id="GO:0006260">
    <property type="term" value="P:DNA replication"/>
    <property type="evidence" value="ECO:0007669"/>
    <property type="project" value="UniProtKB-UniRule"/>
</dbReference>
<dbReference type="HAMAP" id="MF_00015">
    <property type="entry name" value="LexA"/>
    <property type="match status" value="1"/>
</dbReference>
<dbReference type="GO" id="GO:0045892">
    <property type="term" value="P:negative regulation of DNA-templated transcription"/>
    <property type="evidence" value="ECO:0007669"/>
    <property type="project" value="UniProtKB-UniRule"/>
</dbReference>
<evidence type="ECO:0000256" key="3">
    <source>
        <dbReference type="ARBA" id="ARBA00022705"/>
    </source>
</evidence>
<dbReference type="InterPro" id="IPR039418">
    <property type="entry name" value="LexA-like"/>
</dbReference>
<organism evidence="16 17">
    <name type="scientific">Lacticaseibacillus sharpeae JCM 1186 = DSM 20505</name>
    <dbReference type="NCBI Taxonomy" id="1291052"/>
    <lineage>
        <taxon>Bacteria</taxon>
        <taxon>Bacillati</taxon>
        <taxon>Bacillota</taxon>
        <taxon>Bacilli</taxon>
        <taxon>Lactobacillales</taxon>
        <taxon>Lactobacillaceae</taxon>
        <taxon>Lacticaseibacillus</taxon>
    </lineage>
</organism>
<keyword evidence="2 12" id="KW-0678">Repressor</keyword>
<evidence type="ECO:0000256" key="11">
    <source>
        <dbReference type="ARBA" id="ARBA00023236"/>
    </source>
</evidence>
<keyword evidence="10 12" id="KW-0234">DNA repair</keyword>
<dbReference type="STRING" id="1291052.FC18_GL000184"/>
<dbReference type="Gene3D" id="1.10.10.10">
    <property type="entry name" value="Winged helix-like DNA-binding domain superfamily/Winged helix DNA-binding domain"/>
    <property type="match status" value="1"/>
</dbReference>
<feature type="active site" description="For autocatalytic cleavage activity" evidence="12">
    <location>
        <position position="130"/>
    </location>
</feature>
<keyword evidence="11 12" id="KW-0742">SOS response</keyword>
<evidence type="ECO:0000256" key="1">
    <source>
        <dbReference type="ARBA" id="ARBA00007484"/>
    </source>
</evidence>
<evidence type="ECO:0000256" key="4">
    <source>
        <dbReference type="ARBA" id="ARBA00022763"/>
    </source>
</evidence>
<dbReference type="EMBL" id="AYYO01000008">
    <property type="protein sequence ID" value="KRM56208.1"/>
    <property type="molecule type" value="Genomic_DNA"/>
</dbReference>
<dbReference type="RefSeq" id="WP_056975367.1">
    <property type="nucleotide sequence ID" value="NZ_AYYO01000008.1"/>
</dbReference>
<dbReference type="GO" id="GO:0006281">
    <property type="term" value="P:DNA repair"/>
    <property type="evidence" value="ECO:0007669"/>
    <property type="project" value="UniProtKB-UniRule"/>
</dbReference>
<feature type="DNA-binding region" description="H-T-H motif" evidence="12">
    <location>
        <begin position="30"/>
        <end position="50"/>
    </location>
</feature>
<dbReference type="InterPro" id="IPR006197">
    <property type="entry name" value="Peptidase_S24_LexA"/>
</dbReference>
<evidence type="ECO:0000256" key="10">
    <source>
        <dbReference type="ARBA" id="ARBA00023204"/>
    </source>
</evidence>
<evidence type="ECO:0000256" key="7">
    <source>
        <dbReference type="ARBA" id="ARBA00023015"/>
    </source>
</evidence>
<feature type="active site" description="For autocatalytic cleavage activity" evidence="12">
    <location>
        <position position="168"/>
    </location>
</feature>
<dbReference type="SUPFAM" id="SSF46785">
    <property type="entry name" value="Winged helix' DNA-binding domain"/>
    <property type="match status" value="1"/>
</dbReference>
<dbReference type="PANTHER" id="PTHR33516">
    <property type="entry name" value="LEXA REPRESSOR"/>
    <property type="match status" value="1"/>
</dbReference>
<evidence type="ECO:0000313" key="17">
    <source>
        <dbReference type="Proteomes" id="UP000051679"/>
    </source>
</evidence>
<dbReference type="GO" id="GO:0004252">
    <property type="term" value="F:serine-type endopeptidase activity"/>
    <property type="evidence" value="ECO:0007669"/>
    <property type="project" value="UniProtKB-UniRule"/>
</dbReference>
<dbReference type="OrthoDB" id="9802364at2"/>
<keyword evidence="3 12" id="KW-0235">DNA replication</keyword>
<dbReference type="InterPro" id="IPR036286">
    <property type="entry name" value="LexA/Signal_pep-like_sf"/>
</dbReference>
<accession>A0A0R1ZMC7</accession>
<dbReference type="CDD" id="cd06529">
    <property type="entry name" value="S24_LexA-like"/>
    <property type="match status" value="1"/>
</dbReference>
<dbReference type="EC" id="3.4.21.88" evidence="12"/>
<evidence type="ECO:0000256" key="2">
    <source>
        <dbReference type="ARBA" id="ARBA00022491"/>
    </source>
</evidence>
<dbReference type="InterPro" id="IPR036388">
    <property type="entry name" value="WH-like_DNA-bd_sf"/>
</dbReference>
<gene>
    <name evidence="12" type="primary">lexA</name>
    <name evidence="16" type="ORF">FC18_GL000184</name>
</gene>